<dbReference type="AlphaFoldDB" id="A0A1G9F8K5"/>
<accession>A0A1G9F8K5</accession>
<dbReference type="RefSeq" id="WP_091045856.1">
    <property type="nucleotide sequence ID" value="NZ_FNGF01000002.1"/>
</dbReference>
<protein>
    <submittedName>
        <fullName evidence="1">Shikimate kinase</fullName>
    </submittedName>
</protein>
<dbReference type="SUPFAM" id="SSF52540">
    <property type="entry name" value="P-loop containing nucleoside triphosphate hydrolases"/>
    <property type="match status" value="1"/>
</dbReference>
<dbReference type="EMBL" id="FNGF01000002">
    <property type="protein sequence ID" value="SDK84523.1"/>
    <property type="molecule type" value="Genomic_DNA"/>
</dbReference>
<keyword evidence="1" id="KW-0418">Kinase</keyword>
<organism evidence="1 2">
    <name type="scientific">Glycomyces sambucus</name>
    <dbReference type="NCBI Taxonomy" id="380244"/>
    <lineage>
        <taxon>Bacteria</taxon>
        <taxon>Bacillati</taxon>
        <taxon>Actinomycetota</taxon>
        <taxon>Actinomycetes</taxon>
        <taxon>Glycomycetales</taxon>
        <taxon>Glycomycetaceae</taxon>
        <taxon>Glycomyces</taxon>
    </lineage>
</organism>
<name>A0A1G9F8K5_9ACTN</name>
<dbReference type="STRING" id="380244.SAMN05216298_1635"/>
<sequence>MIVWLNGTFGSGKTTTARLLQTALPARLFDAEHVGALLESVIGDLPHDDFKDFPAWRALTVATARHVLDHAGGTLVIPQSVLQREYWTELMDGFAHHAIPVRAYTLHTDRDTFTHRVEHDTDEPGARQWRLDHRDPYETALTEWLADATTVVDNTRATPDQTAARITADLRNRGTA</sequence>
<dbReference type="Pfam" id="PF13671">
    <property type="entry name" value="AAA_33"/>
    <property type="match status" value="1"/>
</dbReference>
<dbReference type="Proteomes" id="UP000198662">
    <property type="component" value="Unassembled WGS sequence"/>
</dbReference>
<keyword evidence="1" id="KW-0808">Transferase</keyword>
<evidence type="ECO:0000313" key="2">
    <source>
        <dbReference type="Proteomes" id="UP000198662"/>
    </source>
</evidence>
<evidence type="ECO:0000313" key="1">
    <source>
        <dbReference type="EMBL" id="SDK84523.1"/>
    </source>
</evidence>
<dbReference type="InterPro" id="IPR027417">
    <property type="entry name" value="P-loop_NTPase"/>
</dbReference>
<dbReference type="OrthoDB" id="9799092at2"/>
<dbReference type="Gene3D" id="3.40.50.300">
    <property type="entry name" value="P-loop containing nucleotide triphosphate hydrolases"/>
    <property type="match status" value="1"/>
</dbReference>
<gene>
    <name evidence="1" type="ORF">SAMN05216298_1635</name>
</gene>
<proteinExistence type="predicted"/>
<dbReference type="GO" id="GO:0016301">
    <property type="term" value="F:kinase activity"/>
    <property type="evidence" value="ECO:0007669"/>
    <property type="project" value="UniProtKB-KW"/>
</dbReference>
<reference evidence="2" key="1">
    <citation type="submission" date="2016-10" db="EMBL/GenBank/DDBJ databases">
        <authorList>
            <person name="Varghese N."/>
            <person name="Submissions S."/>
        </authorList>
    </citation>
    <scope>NUCLEOTIDE SEQUENCE [LARGE SCALE GENOMIC DNA]</scope>
    <source>
        <strain evidence="2">CGMCC 4.3147</strain>
    </source>
</reference>
<keyword evidence="2" id="KW-1185">Reference proteome</keyword>